<reference evidence="1 2" key="1">
    <citation type="submission" date="2019-02" db="EMBL/GenBank/DDBJ databases">
        <title>Deep-cultivation of Planctomycetes and their phenomic and genomic characterization uncovers novel biology.</title>
        <authorList>
            <person name="Wiegand S."/>
            <person name="Jogler M."/>
            <person name="Boedeker C."/>
            <person name="Pinto D."/>
            <person name="Vollmers J."/>
            <person name="Rivas-Marin E."/>
            <person name="Kohn T."/>
            <person name="Peeters S.H."/>
            <person name="Heuer A."/>
            <person name="Rast P."/>
            <person name="Oberbeckmann S."/>
            <person name="Bunk B."/>
            <person name="Jeske O."/>
            <person name="Meyerdierks A."/>
            <person name="Storesund J.E."/>
            <person name="Kallscheuer N."/>
            <person name="Luecker S."/>
            <person name="Lage O.M."/>
            <person name="Pohl T."/>
            <person name="Merkel B.J."/>
            <person name="Hornburger P."/>
            <person name="Mueller R.-W."/>
            <person name="Bruemmer F."/>
            <person name="Labrenz M."/>
            <person name="Spormann A.M."/>
            <person name="Op den Camp H."/>
            <person name="Overmann J."/>
            <person name="Amann R."/>
            <person name="Jetten M.S.M."/>
            <person name="Mascher T."/>
            <person name="Medema M.H."/>
            <person name="Devos D.P."/>
            <person name="Kaster A.-K."/>
            <person name="Ovreas L."/>
            <person name="Rohde M."/>
            <person name="Galperin M.Y."/>
            <person name="Jogler C."/>
        </authorList>
    </citation>
    <scope>NUCLEOTIDE SEQUENCE [LARGE SCALE GENOMIC DNA]</scope>
    <source>
        <strain evidence="1 2">K23_9</strain>
    </source>
</reference>
<dbReference type="AlphaFoldDB" id="A0A517NYY1"/>
<name>A0A517NYY1_9BACT</name>
<evidence type="ECO:0000313" key="1">
    <source>
        <dbReference type="EMBL" id="QDT12339.1"/>
    </source>
</evidence>
<evidence type="ECO:0000313" key="2">
    <source>
        <dbReference type="Proteomes" id="UP000319817"/>
    </source>
</evidence>
<organism evidence="1 2">
    <name type="scientific">Stieleria marina</name>
    <dbReference type="NCBI Taxonomy" id="1930275"/>
    <lineage>
        <taxon>Bacteria</taxon>
        <taxon>Pseudomonadati</taxon>
        <taxon>Planctomycetota</taxon>
        <taxon>Planctomycetia</taxon>
        <taxon>Pirellulales</taxon>
        <taxon>Pirellulaceae</taxon>
        <taxon>Stieleria</taxon>
    </lineage>
</organism>
<dbReference type="Proteomes" id="UP000319817">
    <property type="component" value="Chromosome"/>
</dbReference>
<sequence>MEADFGRAETIVGRVAKFMLVVQVVDCCVRSKPRNSYQYAGLVRVLNARSFARKFSESVWRSIKARIRFDGSDRDDYDTLGRDDKIGLVFDHSFVCVLH</sequence>
<accession>A0A517NYY1</accession>
<protein>
    <submittedName>
        <fullName evidence="1">Uncharacterized protein</fullName>
    </submittedName>
</protein>
<proteinExistence type="predicted"/>
<dbReference type="RefSeq" id="WP_419189213.1">
    <property type="nucleotide sequence ID" value="NZ_CP036526.1"/>
</dbReference>
<gene>
    <name evidence="1" type="ORF">K239x_43480</name>
</gene>
<keyword evidence="2" id="KW-1185">Reference proteome</keyword>
<dbReference type="EMBL" id="CP036526">
    <property type="protein sequence ID" value="QDT12339.1"/>
    <property type="molecule type" value="Genomic_DNA"/>
</dbReference>